<evidence type="ECO:0000313" key="4">
    <source>
        <dbReference type="EMBL" id="RDY05574.1"/>
    </source>
</evidence>
<keyword evidence="5" id="KW-1185">Reference proteome</keyword>
<dbReference type="InterPro" id="IPR004883">
    <property type="entry name" value="LOB"/>
</dbReference>
<dbReference type="PANTHER" id="PTHR31529:SF26">
    <property type="entry name" value="LOB DOMAIN-CONTAINING PROTEIN CRL1"/>
    <property type="match status" value="1"/>
</dbReference>
<dbReference type="STRING" id="157652.A0A371HSB4"/>
<organism evidence="4 5">
    <name type="scientific">Mucuna pruriens</name>
    <name type="common">Velvet bean</name>
    <name type="synonym">Dolichos pruriens</name>
    <dbReference type="NCBI Taxonomy" id="157652"/>
    <lineage>
        <taxon>Eukaryota</taxon>
        <taxon>Viridiplantae</taxon>
        <taxon>Streptophyta</taxon>
        <taxon>Embryophyta</taxon>
        <taxon>Tracheophyta</taxon>
        <taxon>Spermatophyta</taxon>
        <taxon>Magnoliopsida</taxon>
        <taxon>eudicotyledons</taxon>
        <taxon>Gunneridae</taxon>
        <taxon>Pentapetalae</taxon>
        <taxon>rosids</taxon>
        <taxon>fabids</taxon>
        <taxon>Fabales</taxon>
        <taxon>Fabaceae</taxon>
        <taxon>Papilionoideae</taxon>
        <taxon>50 kb inversion clade</taxon>
        <taxon>NPAAA clade</taxon>
        <taxon>indigoferoid/millettioid clade</taxon>
        <taxon>Phaseoleae</taxon>
        <taxon>Mucuna</taxon>
    </lineage>
</organism>
<feature type="domain" description="LOB" evidence="3">
    <location>
        <begin position="37"/>
        <end position="139"/>
    </location>
</feature>
<dbReference type="GO" id="GO:0005634">
    <property type="term" value="C:nucleus"/>
    <property type="evidence" value="ECO:0007669"/>
    <property type="project" value="TreeGrafter"/>
</dbReference>
<proteinExistence type="inferred from homology"/>
<dbReference type="Pfam" id="PF03195">
    <property type="entry name" value="LOB"/>
    <property type="match status" value="1"/>
</dbReference>
<comment type="similarity">
    <text evidence="1">Belongs to the LOB domain-containing protein family.</text>
</comment>
<evidence type="ECO:0000313" key="5">
    <source>
        <dbReference type="Proteomes" id="UP000257109"/>
    </source>
</evidence>
<dbReference type="AlphaFoldDB" id="A0A371HSB4"/>
<dbReference type="GO" id="GO:0045893">
    <property type="term" value="P:positive regulation of DNA-templated transcription"/>
    <property type="evidence" value="ECO:0007669"/>
    <property type="project" value="TreeGrafter"/>
</dbReference>
<name>A0A371HSB4_MUCPR</name>
<dbReference type="PANTHER" id="PTHR31529">
    <property type="entry name" value="LOB DOMAIN CONTAINING PROTEIN"/>
    <property type="match status" value="1"/>
</dbReference>
<feature type="non-terminal residue" evidence="4">
    <location>
        <position position="1"/>
    </location>
</feature>
<accession>A0A371HSB4</accession>
<sequence length="231" mass="25488">MADQPQKGGDEATSRVTNKRKGKGTNKEHPKSEVTSPPCGACKYIRRKCHNQCIFAPYFVSEQGSAQFAMVHKVFGINSVSKMLSNVAVDHRQEVVASLLYEAQARLADPVYGCLSAIVAFQKQVASLQAELLMRQNQLINTRISYATLLQSIQQQPQPNINVVVQPTYSNNSPNSTNLMSFSNPGFDHLAMQTASSSHNLEPLQFSGLPQNEEESRIPQVFNNGMAHLIP</sequence>
<dbReference type="PROSITE" id="PS50891">
    <property type="entry name" value="LOB"/>
    <property type="match status" value="1"/>
</dbReference>
<dbReference type="Proteomes" id="UP000257109">
    <property type="component" value="Unassembled WGS sequence"/>
</dbReference>
<evidence type="ECO:0000256" key="2">
    <source>
        <dbReference type="SAM" id="MobiDB-lite"/>
    </source>
</evidence>
<dbReference type="EMBL" id="QJKJ01001851">
    <property type="protein sequence ID" value="RDY05574.1"/>
    <property type="molecule type" value="Genomic_DNA"/>
</dbReference>
<evidence type="ECO:0000256" key="1">
    <source>
        <dbReference type="ARBA" id="ARBA00005474"/>
    </source>
</evidence>
<comment type="caution">
    <text evidence="4">The sequence shown here is derived from an EMBL/GenBank/DDBJ whole genome shotgun (WGS) entry which is preliminary data.</text>
</comment>
<dbReference type="GO" id="GO:0009755">
    <property type="term" value="P:hormone-mediated signaling pathway"/>
    <property type="evidence" value="ECO:0007669"/>
    <property type="project" value="TreeGrafter"/>
</dbReference>
<gene>
    <name evidence="4" type="primary">LBD20</name>
    <name evidence="4" type="ORF">CR513_10570</name>
</gene>
<evidence type="ECO:0000259" key="3">
    <source>
        <dbReference type="PROSITE" id="PS50891"/>
    </source>
</evidence>
<reference evidence="4" key="1">
    <citation type="submission" date="2018-05" db="EMBL/GenBank/DDBJ databases">
        <title>Draft genome of Mucuna pruriens seed.</title>
        <authorList>
            <person name="Nnadi N.E."/>
            <person name="Vos R."/>
            <person name="Hasami M.H."/>
            <person name="Devisetty U.K."/>
            <person name="Aguiy J.C."/>
        </authorList>
    </citation>
    <scope>NUCLEOTIDE SEQUENCE [LARGE SCALE GENOMIC DNA]</scope>
    <source>
        <strain evidence="4">JCA_2017</strain>
    </source>
</reference>
<dbReference type="OrthoDB" id="1400891at2759"/>
<feature type="region of interest" description="Disordered" evidence="2">
    <location>
        <begin position="1"/>
        <end position="36"/>
    </location>
</feature>
<protein>
    <submittedName>
        <fullName evidence="4">LOB domain-containing protein 20</fullName>
    </submittedName>
</protein>